<sequence length="157" mass="15782">MNDHPNAPDADTGDLPAPLSRTALAARIGAGLVACVALSGFAFAVDHADRQVGRAFDLTGQVSATSPTQPAGVDCTGPGFGRVVSGAGVTVQTASGNVLATGRLDSGTATGDNCTFGFSMADVPRSHDGYRVTIDRLGGFTVSAKQAECGLVLLVMT</sequence>
<proteinExistence type="predicted"/>
<organism evidence="2 3">
    <name type="scientific">Rhodococcus kronopolitis</name>
    <dbReference type="NCBI Taxonomy" id="1460226"/>
    <lineage>
        <taxon>Bacteria</taxon>
        <taxon>Bacillati</taxon>
        <taxon>Actinomycetota</taxon>
        <taxon>Actinomycetes</taxon>
        <taxon>Mycobacteriales</taxon>
        <taxon>Nocardiaceae</taxon>
        <taxon>Rhodococcus</taxon>
    </lineage>
</organism>
<comment type="caution">
    <text evidence="2">The sequence shown here is derived from an EMBL/GenBank/DDBJ whole genome shotgun (WGS) entry which is preliminary data.</text>
</comment>
<accession>A0ABV9FS82</accession>
<keyword evidence="1" id="KW-0472">Membrane</keyword>
<evidence type="ECO:0000313" key="3">
    <source>
        <dbReference type="Proteomes" id="UP001595914"/>
    </source>
</evidence>
<dbReference type="EMBL" id="JBHSFO010000002">
    <property type="protein sequence ID" value="MFC4603144.1"/>
    <property type="molecule type" value="Genomic_DNA"/>
</dbReference>
<dbReference type="Proteomes" id="UP001595914">
    <property type="component" value="Unassembled WGS sequence"/>
</dbReference>
<feature type="transmembrane region" description="Helical" evidence="1">
    <location>
        <begin position="24"/>
        <end position="45"/>
    </location>
</feature>
<dbReference type="RefSeq" id="WP_378414867.1">
    <property type="nucleotide sequence ID" value="NZ_JBHSFO010000002.1"/>
</dbReference>
<keyword evidence="1" id="KW-0812">Transmembrane</keyword>
<keyword evidence="1" id="KW-1133">Transmembrane helix</keyword>
<keyword evidence="3" id="KW-1185">Reference proteome</keyword>
<name>A0ABV9FS82_9NOCA</name>
<evidence type="ECO:0000313" key="2">
    <source>
        <dbReference type="EMBL" id="MFC4603144.1"/>
    </source>
</evidence>
<protein>
    <submittedName>
        <fullName evidence="2">Uncharacterized protein</fullName>
    </submittedName>
</protein>
<gene>
    <name evidence="2" type="ORF">ACFO6S_05525</name>
</gene>
<evidence type="ECO:0000256" key="1">
    <source>
        <dbReference type="SAM" id="Phobius"/>
    </source>
</evidence>
<reference evidence="3" key="1">
    <citation type="journal article" date="2019" name="Int. J. Syst. Evol. Microbiol.">
        <title>The Global Catalogue of Microorganisms (GCM) 10K type strain sequencing project: providing services to taxonomists for standard genome sequencing and annotation.</title>
        <authorList>
            <consortium name="The Broad Institute Genomics Platform"/>
            <consortium name="The Broad Institute Genome Sequencing Center for Infectious Disease"/>
            <person name="Wu L."/>
            <person name="Ma J."/>
        </authorList>
    </citation>
    <scope>NUCLEOTIDE SEQUENCE [LARGE SCALE GENOMIC DNA]</scope>
    <source>
        <strain evidence="3">CCUG 54520</strain>
    </source>
</reference>